<proteinExistence type="predicted"/>
<keyword evidence="1" id="KW-0175">Coiled coil</keyword>
<evidence type="ECO:0000313" key="2">
    <source>
        <dbReference type="EMBL" id="QVL33398.1"/>
    </source>
</evidence>
<feature type="coiled-coil region" evidence="1">
    <location>
        <begin position="246"/>
        <end position="280"/>
    </location>
</feature>
<keyword evidence="3" id="KW-1185">Reference proteome</keyword>
<dbReference type="Proteomes" id="UP000676194">
    <property type="component" value="Chromosome"/>
</dbReference>
<dbReference type="EMBL" id="CP074694">
    <property type="protein sequence ID" value="QVL33398.1"/>
    <property type="molecule type" value="Genomic_DNA"/>
</dbReference>
<evidence type="ECO:0000256" key="1">
    <source>
        <dbReference type="SAM" id="Coils"/>
    </source>
</evidence>
<name>A0A8E6EZ60_9BACT</name>
<reference evidence="2" key="1">
    <citation type="submission" date="2021-05" db="EMBL/GenBank/DDBJ databases">
        <title>Complete genome sequence of the cellulolytic planctomycete Telmatocola sphagniphila SP2T and characterization of the first cellulase from planctomycetes.</title>
        <authorList>
            <person name="Rakitin A.L."/>
            <person name="Beletsky A.V."/>
            <person name="Naumoff D.G."/>
            <person name="Kulichevskaya I.S."/>
            <person name="Mardanov A.V."/>
            <person name="Ravin N.V."/>
            <person name="Dedysh S.N."/>
        </authorList>
    </citation>
    <scope>NUCLEOTIDE SEQUENCE</scope>
    <source>
        <strain evidence="2">SP2T</strain>
    </source>
</reference>
<dbReference type="RefSeq" id="WP_213498287.1">
    <property type="nucleotide sequence ID" value="NZ_CP074694.1"/>
</dbReference>
<accession>A0A8E6EZ60</accession>
<dbReference type="KEGG" id="tsph:KIH39_05655"/>
<evidence type="ECO:0000313" key="3">
    <source>
        <dbReference type="Proteomes" id="UP000676194"/>
    </source>
</evidence>
<organism evidence="2 3">
    <name type="scientific">Telmatocola sphagniphila</name>
    <dbReference type="NCBI Taxonomy" id="1123043"/>
    <lineage>
        <taxon>Bacteria</taxon>
        <taxon>Pseudomonadati</taxon>
        <taxon>Planctomycetota</taxon>
        <taxon>Planctomycetia</taxon>
        <taxon>Gemmatales</taxon>
        <taxon>Gemmataceae</taxon>
    </lineage>
</organism>
<sequence length="321" mass="37636">MDVTPLAKWLKISTTPWPPDYFRLVGLEIGEGTAADIEARVFERMELLRNYQLKYPEQVTEGMNLLAQAMVCLCDSAQRTKYERSLGLRRPEAPKETPKPSNLPIAKLVTESQSQISHEIDLTQEDSLLVARQVQTAFDQVENAASVALQRIDNAPKDPRRLPCQKRSFLRRLIRLLRQFQAMLQLSARRSFEEKQTRMLQYTCTQINQAWTHPFWPQIEWAGQGDRLLSITKILSRFPSLDYLVANQLQDINRDITQTLRTLEGQLQAEEIEYQRLRQKRRARSKFRRRIRQTLWEPELLWRAASLLILGITLTRWMFSK</sequence>
<gene>
    <name evidence="2" type="ORF">KIH39_05655</name>
</gene>
<dbReference type="AlphaFoldDB" id="A0A8E6EZ60"/>
<protein>
    <submittedName>
        <fullName evidence="2">Uncharacterized protein</fullName>
    </submittedName>
</protein>